<feature type="domain" description="RNase H type-1" evidence="1">
    <location>
        <begin position="1"/>
        <end position="58"/>
    </location>
</feature>
<dbReference type="OrthoDB" id="1938451at2759"/>
<dbReference type="Gene3D" id="3.30.420.10">
    <property type="entry name" value="Ribonuclease H-like superfamily/Ribonuclease H"/>
    <property type="match status" value="1"/>
</dbReference>
<dbReference type="Proteomes" id="UP000257109">
    <property type="component" value="Unassembled WGS sequence"/>
</dbReference>
<gene>
    <name evidence="2" type="ORF">CR513_52409</name>
</gene>
<dbReference type="PANTHER" id="PTHR48475:SF2">
    <property type="entry name" value="RIBONUCLEASE H"/>
    <property type="match status" value="1"/>
</dbReference>
<dbReference type="PANTHER" id="PTHR48475">
    <property type="entry name" value="RIBONUCLEASE H"/>
    <property type="match status" value="1"/>
</dbReference>
<evidence type="ECO:0000259" key="1">
    <source>
        <dbReference type="Pfam" id="PF13456"/>
    </source>
</evidence>
<reference evidence="2" key="1">
    <citation type="submission" date="2018-05" db="EMBL/GenBank/DDBJ databases">
        <title>Draft genome of Mucuna pruriens seed.</title>
        <authorList>
            <person name="Nnadi N.E."/>
            <person name="Vos R."/>
            <person name="Hasami M.H."/>
            <person name="Devisetty U.K."/>
            <person name="Aguiy J.C."/>
        </authorList>
    </citation>
    <scope>NUCLEOTIDE SEQUENCE [LARGE SCALE GENOMIC DNA]</scope>
    <source>
        <strain evidence="2">JCA_2017</strain>
    </source>
</reference>
<dbReference type="InterPro" id="IPR012337">
    <property type="entry name" value="RNaseH-like_sf"/>
</dbReference>
<comment type="caution">
    <text evidence="2">The sequence shown here is derived from an EMBL/GenBank/DDBJ whole genome shotgun (WGS) entry which is preliminary data.</text>
</comment>
<dbReference type="InterPro" id="IPR036397">
    <property type="entry name" value="RNaseH_sf"/>
</dbReference>
<dbReference type="Pfam" id="PF13456">
    <property type="entry name" value="RVT_3"/>
    <property type="match status" value="1"/>
</dbReference>
<accession>A0A371ERK9</accession>
<keyword evidence="3" id="KW-1185">Reference proteome</keyword>
<dbReference type="GO" id="GO:0003676">
    <property type="term" value="F:nucleic acid binding"/>
    <property type="evidence" value="ECO:0007669"/>
    <property type="project" value="InterPro"/>
</dbReference>
<dbReference type="EMBL" id="QJKJ01012464">
    <property type="protein sequence ID" value="RDX68586.1"/>
    <property type="molecule type" value="Genomic_DNA"/>
</dbReference>
<evidence type="ECO:0000313" key="3">
    <source>
        <dbReference type="Proteomes" id="UP000257109"/>
    </source>
</evidence>
<dbReference type="AlphaFoldDB" id="A0A371ERK9"/>
<dbReference type="InterPro" id="IPR002156">
    <property type="entry name" value="RNaseH_domain"/>
</dbReference>
<feature type="non-terminal residue" evidence="2">
    <location>
        <position position="1"/>
    </location>
</feature>
<sequence>MKLAKELDAQVLTAKSDSKIITSQVNGEYQAKDPQLDRAMKLAASFKKFTLLHVPREADLLSKLANTQKDKNNRSVIHEKISRLTVEEPSINYAEAR</sequence>
<name>A0A371ERK9_MUCPR</name>
<protein>
    <recommendedName>
        <fullName evidence="1">RNase H type-1 domain-containing protein</fullName>
    </recommendedName>
</protein>
<dbReference type="GO" id="GO:0004523">
    <property type="term" value="F:RNA-DNA hybrid ribonuclease activity"/>
    <property type="evidence" value="ECO:0007669"/>
    <property type="project" value="InterPro"/>
</dbReference>
<proteinExistence type="predicted"/>
<organism evidence="2 3">
    <name type="scientific">Mucuna pruriens</name>
    <name type="common">Velvet bean</name>
    <name type="synonym">Dolichos pruriens</name>
    <dbReference type="NCBI Taxonomy" id="157652"/>
    <lineage>
        <taxon>Eukaryota</taxon>
        <taxon>Viridiplantae</taxon>
        <taxon>Streptophyta</taxon>
        <taxon>Embryophyta</taxon>
        <taxon>Tracheophyta</taxon>
        <taxon>Spermatophyta</taxon>
        <taxon>Magnoliopsida</taxon>
        <taxon>eudicotyledons</taxon>
        <taxon>Gunneridae</taxon>
        <taxon>Pentapetalae</taxon>
        <taxon>rosids</taxon>
        <taxon>fabids</taxon>
        <taxon>Fabales</taxon>
        <taxon>Fabaceae</taxon>
        <taxon>Papilionoideae</taxon>
        <taxon>50 kb inversion clade</taxon>
        <taxon>NPAAA clade</taxon>
        <taxon>indigoferoid/millettioid clade</taxon>
        <taxon>Phaseoleae</taxon>
        <taxon>Mucuna</taxon>
    </lineage>
</organism>
<dbReference type="SUPFAM" id="SSF53098">
    <property type="entry name" value="Ribonuclease H-like"/>
    <property type="match status" value="1"/>
</dbReference>
<evidence type="ECO:0000313" key="2">
    <source>
        <dbReference type="EMBL" id="RDX68586.1"/>
    </source>
</evidence>